<protein>
    <submittedName>
        <fullName evidence="1">Uncharacterized protein</fullName>
    </submittedName>
</protein>
<sequence>MTGIGTEPFDITIGISSGKKELTVFPEEDRYTLKESGSIVAVIKQNEGRWQFTTGSYTNEDAQKIGAAIVKLQKPEGAAGCSFLFET</sequence>
<keyword evidence="2" id="KW-1185">Reference proteome</keyword>
<dbReference type="AlphaFoldDB" id="A0A5M9H471"/>
<accession>A0A5M9H471</accession>
<name>A0A5M9H471_9SPHI</name>
<evidence type="ECO:0000313" key="1">
    <source>
        <dbReference type="EMBL" id="KAA8479928.1"/>
    </source>
</evidence>
<proteinExistence type="predicted"/>
<dbReference type="Proteomes" id="UP000322918">
    <property type="component" value="Unassembled WGS sequence"/>
</dbReference>
<gene>
    <name evidence="1" type="ORF">F1649_15965</name>
</gene>
<organism evidence="1 2">
    <name type="scientific">Arcticibacter tournemirensis</name>
    <dbReference type="NCBI Taxonomy" id="699437"/>
    <lineage>
        <taxon>Bacteria</taxon>
        <taxon>Pseudomonadati</taxon>
        <taxon>Bacteroidota</taxon>
        <taxon>Sphingobacteriia</taxon>
        <taxon>Sphingobacteriales</taxon>
        <taxon>Sphingobacteriaceae</taxon>
        <taxon>Arcticibacter</taxon>
    </lineage>
</organism>
<comment type="caution">
    <text evidence="1">The sequence shown here is derived from an EMBL/GenBank/DDBJ whole genome shotgun (WGS) entry which is preliminary data.</text>
</comment>
<dbReference type="EMBL" id="VWNE01000027">
    <property type="protein sequence ID" value="KAA8479928.1"/>
    <property type="molecule type" value="Genomic_DNA"/>
</dbReference>
<dbReference type="RefSeq" id="WP_141815711.1">
    <property type="nucleotide sequence ID" value="NZ_VFPL01000001.1"/>
</dbReference>
<reference evidence="1 2" key="1">
    <citation type="submission" date="2019-09" db="EMBL/GenBank/DDBJ databases">
        <title>Pararcticibacter amylolyticus gen. nov., sp. nov., isolated from a rottenly hemp rope, and reclassification of Pedobacter tournemirensis as Pararcticibacter tournemirensis comb. nov.</title>
        <authorList>
            <person name="Cai Y."/>
        </authorList>
    </citation>
    <scope>NUCLEOTIDE SEQUENCE [LARGE SCALE GENOMIC DNA]</scope>
    <source>
        <strain evidence="1 2">TF5-37.2-LB10</strain>
    </source>
</reference>
<evidence type="ECO:0000313" key="2">
    <source>
        <dbReference type="Proteomes" id="UP000322918"/>
    </source>
</evidence>
<dbReference type="OrthoDB" id="9938479at2"/>